<feature type="binding site" evidence="6">
    <location>
        <position position="91"/>
    </location>
    <ligand>
        <name>[4Fe-4S] cluster</name>
        <dbReference type="ChEBI" id="CHEBI:49883"/>
        <note>4Fe-4S-S-AdoMet</note>
    </ligand>
</feature>
<evidence type="ECO:0000256" key="5">
    <source>
        <dbReference type="ARBA" id="ARBA00023014"/>
    </source>
</evidence>
<evidence type="ECO:0000313" key="9">
    <source>
        <dbReference type="Proteomes" id="UP000218113"/>
    </source>
</evidence>
<protein>
    <submittedName>
        <fullName evidence="8">AmmeMemoRadiSam system radical SAM enzyme</fullName>
    </submittedName>
</protein>
<feature type="domain" description="Radical SAM core" evidence="7">
    <location>
        <begin position="69"/>
        <end position="290"/>
    </location>
</feature>
<dbReference type="SUPFAM" id="SSF102114">
    <property type="entry name" value="Radical SAM enzymes"/>
    <property type="match status" value="1"/>
</dbReference>
<feature type="binding site" evidence="6">
    <location>
        <position position="84"/>
    </location>
    <ligand>
        <name>[4Fe-4S] cluster</name>
        <dbReference type="ChEBI" id="CHEBI:49883"/>
        <note>4Fe-4S-S-AdoMet</note>
    </ligand>
</feature>
<proteinExistence type="predicted"/>
<dbReference type="PANTHER" id="PTHR30352">
    <property type="entry name" value="PYRUVATE FORMATE-LYASE-ACTIVATING ENZYME"/>
    <property type="match status" value="1"/>
</dbReference>
<evidence type="ECO:0000256" key="4">
    <source>
        <dbReference type="ARBA" id="ARBA00023004"/>
    </source>
</evidence>
<dbReference type="PIRSF" id="PIRSF004869">
    <property type="entry name" value="PflX_prd"/>
    <property type="match status" value="1"/>
</dbReference>
<dbReference type="GO" id="GO:0051539">
    <property type="term" value="F:4 iron, 4 sulfur cluster binding"/>
    <property type="evidence" value="ECO:0007669"/>
    <property type="project" value="UniProtKB-KW"/>
</dbReference>
<dbReference type="InterPro" id="IPR027596">
    <property type="entry name" value="AmmeMemoSam_rS"/>
</dbReference>
<keyword evidence="2 6" id="KW-0949">S-adenosyl-L-methionine</keyword>
<organism evidence="8 9">
    <name type="scientific">SAR324 cluster bacterium</name>
    <dbReference type="NCBI Taxonomy" id="2024889"/>
    <lineage>
        <taxon>Bacteria</taxon>
        <taxon>Deltaproteobacteria</taxon>
        <taxon>SAR324 cluster</taxon>
    </lineage>
</organism>
<sequence>MSDYPARYWHQLDSGKIQCDLCPRNCKLKEDQRGICFVRKREGDHMVLTTYGRSSGFCVDPVEKKPLNHFYPGTPVLSFGTAGCNLCCKFCQNWDISKSKDIDRLTDQASPEDIAFAAQREGCTSIAVTYNDPVIFLEYVKDVAEACHRRGIKVIAVSAGYINPEPRVEFYSFVDAVNIDLKGFTEKFYKTLASAHLEPVLDTLRYIRHETDVWLEITTLLIPDENDGPEEVTRLSEWVARELGPETPLHFSAFHPDYKMMDKPPTPLKTLIRARNIAMEVGLKYVYTGNVHYTPGDTTFCAHCGETLIIRDWYNINGYYLTPKGACPSCGQKAVGCYEAEPGNWGAHRKPIQIGTFW</sequence>
<keyword evidence="1" id="KW-0004">4Fe-4S</keyword>
<dbReference type="GO" id="GO:0003824">
    <property type="term" value="F:catalytic activity"/>
    <property type="evidence" value="ECO:0007669"/>
    <property type="project" value="InterPro"/>
</dbReference>
<evidence type="ECO:0000259" key="7">
    <source>
        <dbReference type="PROSITE" id="PS51918"/>
    </source>
</evidence>
<dbReference type="Pfam" id="PF04055">
    <property type="entry name" value="Radical_SAM"/>
    <property type="match status" value="1"/>
</dbReference>
<reference evidence="9" key="1">
    <citation type="submission" date="2017-08" db="EMBL/GenBank/DDBJ databases">
        <title>A dynamic microbial community with high functional redundancy inhabits the cold, oxic subseafloor aquifer.</title>
        <authorList>
            <person name="Tully B.J."/>
            <person name="Wheat C.G."/>
            <person name="Glazer B.T."/>
            <person name="Huber J.A."/>
        </authorList>
    </citation>
    <scope>NUCLEOTIDE SEQUENCE [LARGE SCALE GENOMIC DNA]</scope>
</reference>
<dbReference type="SFLD" id="SFLDS00029">
    <property type="entry name" value="Radical_SAM"/>
    <property type="match status" value="1"/>
</dbReference>
<evidence type="ECO:0000256" key="3">
    <source>
        <dbReference type="ARBA" id="ARBA00022723"/>
    </source>
</evidence>
<evidence type="ECO:0000256" key="2">
    <source>
        <dbReference type="ARBA" id="ARBA00022691"/>
    </source>
</evidence>
<evidence type="ECO:0000256" key="1">
    <source>
        <dbReference type="ARBA" id="ARBA00022485"/>
    </source>
</evidence>
<dbReference type="SFLD" id="SFLDG01101">
    <property type="entry name" value="Uncharacterised_Radical_SAM_Su"/>
    <property type="match status" value="1"/>
</dbReference>
<comment type="caution">
    <text evidence="8">The sequence shown here is derived from an EMBL/GenBank/DDBJ whole genome shotgun (WGS) entry which is preliminary data.</text>
</comment>
<keyword evidence="5 6" id="KW-0411">Iron-sulfur</keyword>
<evidence type="ECO:0000313" key="8">
    <source>
        <dbReference type="EMBL" id="PCI29311.1"/>
    </source>
</evidence>
<feature type="binding site" evidence="6">
    <location>
        <position position="88"/>
    </location>
    <ligand>
        <name>[4Fe-4S] cluster</name>
        <dbReference type="ChEBI" id="CHEBI:49883"/>
        <note>4Fe-4S-S-AdoMet</note>
    </ligand>
</feature>
<dbReference type="InterPro" id="IPR034457">
    <property type="entry name" value="Organic_radical-activating"/>
</dbReference>
<dbReference type="Proteomes" id="UP000218113">
    <property type="component" value="Unassembled WGS sequence"/>
</dbReference>
<dbReference type="PROSITE" id="PS51918">
    <property type="entry name" value="RADICAL_SAM"/>
    <property type="match status" value="1"/>
</dbReference>
<keyword evidence="4 6" id="KW-0408">Iron</keyword>
<dbReference type="InterPro" id="IPR016431">
    <property type="entry name" value="Pyrv-formate_lyase-activ_prd"/>
</dbReference>
<comment type="cofactor">
    <cofactor evidence="6">
        <name>[4Fe-4S] cluster</name>
        <dbReference type="ChEBI" id="CHEBI:49883"/>
    </cofactor>
    <text evidence="6">Binds 1 [4Fe-4S] cluster. The cluster is coordinated with 3 cysteines and an exchangeable S-adenosyl-L-methionine.</text>
</comment>
<dbReference type="GO" id="GO:0046872">
    <property type="term" value="F:metal ion binding"/>
    <property type="evidence" value="ECO:0007669"/>
    <property type="project" value="UniProtKB-KW"/>
</dbReference>
<dbReference type="NCBIfam" id="TIGR04337">
    <property type="entry name" value="AmmeMemoSam_rS"/>
    <property type="match status" value="1"/>
</dbReference>
<dbReference type="InterPro" id="IPR058240">
    <property type="entry name" value="rSAM_sf"/>
</dbReference>
<evidence type="ECO:0000256" key="6">
    <source>
        <dbReference type="PIRSR" id="PIRSR004869-50"/>
    </source>
</evidence>
<name>A0A2A4T7J3_9DELT</name>
<dbReference type="Gene3D" id="3.20.20.70">
    <property type="entry name" value="Aldolase class I"/>
    <property type="match status" value="1"/>
</dbReference>
<dbReference type="AlphaFoldDB" id="A0A2A4T7J3"/>
<gene>
    <name evidence="8" type="primary">amrS</name>
    <name evidence="8" type="ORF">COB67_04420</name>
</gene>
<dbReference type="PANTHER" id="PTHR30352:SF5">
    <property type="entry name" value="PYRUVATE FORMATE-LYASE 1-ACTIVATING ENZYME"/>
    <property type="match status" value="1"/>
</dbReference>
<accession>A0A2A4T7J3</accession>
<dbReference type="CDD" id="cd01335">
    <property type="entry name" value="Radical_SAM"/>
    <property type="match status" value="1"/>
</dbReference>
<keyword evidence="3 6" id="KW-0479">Metal-binding</keyword>
<dbReference type="EMBL" id="NVSR01000016">
    <property type="protein sequence ID" value="PCI29311.1"/>
    <property type="molecule type" value="Genomic_DNA"/>
</dbReference>
<dbReference type="InterPro" id="IPR007197">
    <property type="entry name" value="rSAM"/>
</dbReference>
<dbReference type="InterPro" id="IPR013785">
    <property type="entry name" value="Aldolase_TIM"/>
</dbReference>